<gene>
    <name evidence="1" type="ORF">EGV54_10245</name>
</gene>
<sequence>MAKRKDELIFLQNHIRQTNEQGQQLEQIIERMLDMEDRVENRVSYVEEMVEEIKKEVPITYEQQKELQSIVQSKSNEFTREYYKNGIPVEKRYQSELFKKKKGQFIRAMWTRLKEYFNVPRYTAIQKVDYERTKQFLKMIAFKDFKLHELEDKASWNIPGLVEEANQ</sequence>
<evidence type="ECO:0000313" key="2">
    <source>
        <dbReference type="Proteomes" id="UP000600220"/>
    </source>
</evidence>
<dbReference type="Pfam" id="PF10552">
    <property type="entry name" value="ORF6C"/>
    <property type="match status" value="1"/>
</dbReference>
<dbReference type="AlphaFoldDB" id="A0A8H9BX18"/>
<dbReference type="Proteomes" id="UP000600220">
    <property type="component" value="Unassembled WGS sequence"/>
</dbReference>
<organism evidence="1 2">
    <name type="scientific">Staphylococcus pseudintermedius</name>
    <dbReference type="NCBI Taxonomy" id="283734"/>
    <lineage>
        <taxon>Bacteria</taxon>
        <taxon>Bacillati</taxon>
        <taxon>Bacillota</taxon>
        <taxon>Bacilli</taxon>
        <taxon>Bacillales</taxon>
        <taxon>Staphylococcaceae</taxon>
        <taxon>Staphylococcus</taxon>
        <taxon>Staphylococcus intermedius group</taxon>
    </lineage>
</organism>
<evidence type="ECO:0000313" key="1">
    <source>
        <dbReference type="EMBL" id="EGQ4385467.1"/>
    </source>
</evidence>
<dbReference type="InterPro" id="IPR018878">
    <property type="entry name" value="ORF6C_dom"/>
</dbReference>
<accession>A0A8H9BX18</accession>
<proteinExistence type="predicted"/>
<dbReference type="RefSeq" id="WP_065520554.1">
    <property type="nucleotide sequence ID" value="NZ_BAAFIW010000001.1"/>
</dbReference>
<comment type="caution">
    <text evidence="1">The sequence shown here is derived from an EMBL/GenBank/DDBJ whole genome shotgun (WGS) entry which is preliminary data.</text>
</comment>
<name>A0A8H9BX18_STAPS</name>
<protein>
    <submittedName>
        <fullName evidence="1">Uncharacterized protein</fullName>
    </submittedName>
</protein>
<reference evidence="1 2" key="1">
    <citation type="submission" date="2018-11" db="EMBL/GenBank/DDBJ databases">
        <authorList>
            <consortium name="Veterinary Laboratory Investigation and Response Network"/>
        </authorList>
    </citation>
    <scope>NUCLEOTIDE SEQUENCE [LARGE SCALE GENOMIC DNA]</scope>
    <source>
        <strain evidence="1 2">SPSE-18-VL-LA-PA-Ryan-0021</strain>
    </source>
</reference>
<dbReference type="EMBL" id="AAXKXX010000017">
    <property type="protein sequence ID" value="EGQ4385467.1"/>
    <property type="molecule type" value="Genomic_DNA"/>
</dbReference>
<keyword evidence="2" id="KW-1185">Reference proteome</keyword>